<organism evidence="1 2">
    <name type="scientific">Berkelbacteria bacterium GW2011_GWA2_46_7</name>
    <dbReference type="NCBI Taxonomy" id="1618335"/>
    <lineage>
        <taxon>Bacteria</taxon>
        <taxon>Candidatus Berkelbacteria</taxon>
    </lineage>
</organism>
<evidence type="ECO:0000313" key="1">
    <source>
        <dbReference type="EMBL" id="KKU42958.1"/>
    </source>
</evidence>
<dbReference type="Proteomes" id="UP000034487">
    <property type="component" value="Unassembled WGS sequence"/>
</dbReference>
<gene>
    <name evidence="1" type="ORF">UX60_C0042G0008</name>
</gene>
<protein>
    <submittedName>
        <fullName evidence="1">Uncharacterized protein</fullName>
    </submittedName>
</protein>
<accession>A0A0G1SLL8</accession>
<name>A0A0G1SLL8_9BACT</name>
<proteinExistence type="predicted"/>
<comment type="caution">
    <text evidence="1">The sequence shown here is derived from an EMBL/GenBank/DDBJ whole genome shotgun (WGS) entry which is preliminary data.</text>
</comment>
<evidence type="ECO:0000313" key="2">
    <source>
        <dbReference type="Proteomes" id="UP000034487"/>
    </source>
</evidence>
<dbReference type="AlphaFoldDB" id="A0A0G1SLL8"/>
<reference evidence="1 2" key="1">
    <citation type="journal article" date="2015" name="Nature">
        <title>rRNA introns, odd ribosomes, and small enigmatic genomes across a large radiation of phyla.</title>
        <authorList>
            <person name="Brown C.T."/>
            <person name="Hug L.A."/>
            <person name="Thomas B.C."/>
            <person name="Sharon I."/>
            <person name="Castelle C.J."/>
            <person name="Singh A."/>
            <person name="Wilkins M.J."/>
            <person name="Williams K.H."/>
            <person name="Banfield J.F."/>
        </authorList>
    </citation>
    <scope>NUCLEOTIDE SEQUENCE [LARGE SCALE GENOMIC DNA]</scope>
</reference>
<dbReference type="EMBL" id="LCMV01000042">
    <property type="protein sequence ID" value="KKU42958.1"/>
    <property type="molecule type" value="Genomic_DNA"/>
</dbReference>
<sequence>MAINISDEERKVDYAIAEHANNRYNYWLGIRNQNKRFVGGTSVDEKLDKHQRVHIQLAEKYGVTCLAGELLLVIRGEKVPVQTD</sequence>